<reference evidence="3 4" key="1">
    <citation type="submission" date="2020-12" db="EMBL/GenBank/DDBJ databases">
        <title>FDA dAtabase for Regulatory Grade micrObial Sequences (FDA-ARGOS): Supporting development and validation of Infectious Disease Dx tests.</title>
        <authorList>
            <person name="Sproer C."/>
            <person name="Gronow S."/>
            <person name="Severitt S."/>
            <person name="Schroder I."/>
            <person name="Tallon L."/>
            <person name="Sadzewicz L."/>
            <person name="Zhao X."/>
            <person name="Boylan J."/>
            <person name="Ott S."/>
            <person name="Bowen H."/>
            <person name="Vavikolanu K."/>
            <person name="Mehta A."/>
            <person name="Aluvathingal J."/>
            <person name="Nadendla S."/>
            <person name="Lowell S."/>
            <person name="Myers T."/>
            <person name="Yan Y."/>
            <person name="Sichtig H."/>
        </authorList>
    </citation>
    <scope>NUCLEOTIDE SEQUENCE [LARGE SCALE GENOMIC DNA]</scope>
    <source>
        <strain evidence="3 4">FDAARGOS_911</strain>
    </source>
</reference>
<dbReference type="Gene3D" id="3.40.930.10">
    <property type="entry name" value="Mannitol-specific EII, Chain A"/>
    <property type="match status" value="1"/>
</dbReference>
<reference evidence="2" key="2">
    <citation type="submission" date="2022-09" db="EMBL/GenBank/DDBJ databases">
        <title>Aerococcus urinae taxonomy study.</title>
        <authorList>
            <person name="Christensen J."/>
            <person name="Senneby E."/>
        </authorList>
    </citation>
    <scope>NUCLEOTIDE SEQUENCE</scope>
    <source>
        <strain evidence="2">NLD-066-U95</strain>
    </source>
</reference>
<name>A0A0X8FFM3_9LACT</name>
<dbReference type="EMBL" id="JAOTML010000002">
    <property type="protein sequence ID" value="MCY3052903.1"/>
    <property type="molecule type" value="Genomic_DNA"/>
</dbReference>
<dbReference type="SUPFAM" id="SSF55804">
    <property type="entry name" value="Phoshotransferase/anion transport protein"/>
    <property type="match status" value="1"/>
</dbReference>
<protein>
    <submittedName>
        <fullName evidence="3">PTS sugar transporter subunit IIA</fullName>
    </submittedName>
</protein>
<dbReference type="OrthoDB" id="370976at2"/>
<evidence type="ECO:0000313" key="2">
    <source>
        <dbReference type="EMBL" id="MCY3052903.1"/>
    </source>
</evidence>
<dbReference type="RefSeq" id="WP_060778838.1">
    <property type="nucleotide sequence ID" value="NZ_CAJHLF010000004.1"/>
</dbReference>
<keyword evidence="3" id="KW-0813">Transport</keyword>
<dbReference type="InterPro" id="IPR051541">
    <property type="entry name" value="PTS_SugarTrans_NitroReg"/>
</dbReference>
<gene>
    <name evidence="3" type="ORF">I6G68_02080</name>
    <name evidence="2" type="ORF">ODY43_02780</name>
</gene>
<organism evidence="3 4">
    <name type="scientific">Aerococcus urinae</name>
    <dbReference type="NCBI Taxonomy" id="1376"/>
    <lineage>
        <taxon>Bacteria</taxon>
        <taxon>Bacillati</taxon>
        <taxon>Bacillota</taxon>
        <taxon>Bacilli</taxon>
        <taxon>Lactobacillales</taxon>
        <taxon>Aerococcaceae</taxon>
        <taxon>Aerococcus</taxon>
    </lineage>
</organism>
<dbReference type="AlphaFoldDB" id="A0A0X8FFM3"/>
<keyword evidence="3" id="KW-0762">Sugar transport</keyword>
<dbReference type="EMBL" id="CP065662">
    <property type="protein sequence ID" value="QPS01887.1"/>
    <property type="molecule type" value="Genomic_DNA"/>
</dbReference>
<evidence type="ECO:0000313" key="3">
    <source>
        <dbReference type="EMBL" id="QPS01887.1"/>
    </source>
</evidence>
<evidence type="ECO:0000259" key="1">
    <source>
        <dbReference type="PROSITE" id="PS51094"/>
    </source>
</evidence>
<dbReference type="InterPro" id="IPR002178">
    <property type="entry name" value="PTS_EIIA_type-2_dom"/>
</dbReference>
<evidence type="ECO:0000313" key="5">
    <source>
        <dbReference type="Proteomes" id="UP001069145"/>
    </source>
</evidence>
<dbReference type="Pfam" id="PF00359">
    <property type="entry name" value="PTS_EIIA_2"/>
    <property type="match status" value="1"/>
</dbReference>
<dbReference type="InterPro" id="IPR016152">
    <property type="entry name" value="PTrfase/Anion_transptr"/>
</dbReference>
<dbReference type="Proteomes" id="UP001069145">
    <property type="component" value="Unassembled WGS sequence"/>
</dbReference>
<dbReference type="CDD" id="cd00211">
    <property type="entry name" value="PTS_IIA_fru"/>
    <property type="match status" value="1"/>
</dbReference>
<dbReference type="Proteomes" id="UP000594771">
    <property type="component" value="Chromosome"/>
</dbReference>
<keyword evidence="5" id="KW-1185">Reference proteome</keyword>
<proteinExistence type="predicted"/>
<dbReference type="KEGG" id="aun:AWM73_07935"/>
<sequence length="150" mass="16711">MEITETIRKDMVFLNQDIASSDELFEFIGEKAQEHGLVKDSYVQALKDREAQFPTGLQLEKVGVAIPHADAEHLNEEFIALVTLDSPVEFHSMEDPSKTVAADIVFALGLTKSEDQLETLQTIVQIIQDDNKISNLLEAKDVDEALNALK</sequence>
<dbReference type="GeneID" id="35767097"/>
<feature type="domain" description="PTS EIIA type-2" evidence="1">
    <location>
        <begin position="5"/>
        <end position="150"/>
    </location>
</feature>
<evidence type="ECO:0000313" key="4">
    <source>
        <dbReference type="Proteomes" id="UP000594771"/>
    </source>
</evidence>
<dbReference type="PANTHER" id="PTHR47738">
    <property type="entry name" value="PTS SYSTEM FRUCTOSE-LIKE EIIA COMPONENT-RELATED"/>
    <property type="match status" value="1"/>
</dbReference>
<dbReference type="PROSITE" id="PS51094">
    <property type="entry name" value="PTS_EIIA_TYPE_2"/>
    <property type="match status" value="1"/>
</dbReference>
<accession>A0A0X8FFM3</accession>
<dbReference type="PANTHER" id="PTHR47738:SF3">
    <property type="entry name" value="PHOSPHOTRANSFERASE SYSTEM MANNITOL_FRUCTOSE-SPECIFIC IIA DOMAIN CONTAINING PROTEIN"/>
    <property type="match status" value="1"/>
</dbReference>